<name>A0A9X2R867_9FLAO</name>
<sequence length="198" mass="22688">MSAFKTTFRSLFVGGLLFLCPIVIFIAILIKAIHLVRPVVQKLANFMGIETIFGRATIGVLAILFIVLLCYVSGILIHRGLLHKWNSTFEETIYTLFPALRRLKFRLFKEDSGDEDDWKSILFKRDDSFNIGFITHRSENGILSIFIPDAPEINNGEIILIAESKCIYHHIPREQSMKLLVKFGKGLDVKEYQEIENL</sequence>
<dbReference type="RefSeq" id="WP_241551957.1">
    <property type="nucleotide sequence ID" value="NZ_JANCNS010000002.1"/>
</dbReference>
<organism evidence="2 3">
    <name type="scientific">Christiangramia oceanisediminis</name>
    <dbReference type="NCBI Taxonomy" id="2920386"/>
    <lineage>
        <taxon>Bacteria</taxon>
        <taxon>Pseudomonadati</taxon>
        <taxon>Bacteroidota</taxon>
        <taxon>Flavobacteriia</taxon>
        <taxon>Flavobacteriales</taxon>
        <taxon>Flavobacteriaceae</taxon>
        <taxon>Christiangramia</taxon>
    </lineage>
</organism>
<keyword evidence="3" id="KW-1185">Reference proteome</keyword>
<keyword evidence="1" id="KW-1133">Transmembrane helix</keyword>
<feature type="transmembrane region" description="Helical" evidence="1">
    <location>
        <begin position="56"/>
        <end position="77"/>
    </location>
</feature>
<keyword evidence="1" id="KW-0472">Membrane</keyword>
<dbReference type="Proteomes" id="UP001155280">
    <property type="component" value="Unassembled WGS sequence"/>
</dbReference>
<accession>A0A9X2R867</accession>
<keyword evidence="1" id="KW-0812">Transmembrane</keyword>
<protein>
    <recommendedName>
        <fullName evidence="4">DUF502 domain-containing protein</fullName>
    </recommendedName>
</protein>
<proteinExistence type="predicted"/>
<evidence type="ECO:0000313" key="2">
    <source>
        <dbReference type="EMBL" id="MCP9200153.1"/>
    </source>
</evidence>
<comment type="caution">
    <text evidence="2">The sequence shown here is derived from an EMBL/GenBank/DDBJ whole genome shotgun (WGS) entry which is preliminary data.</text>
</comment>
<dbReference type="EMBL" id="JANCNS010000002">
    <property type="protein sequence ID" value="MCP9200153.1"/>
    <property type="molecule type" value="Genomic_DNA"/>
</dbReference>
<evidence type="ECO:0000313" key="3">
    <source>
        <dbReference type="Proteomes" id="UP001155280"/>
    </source>
</evidence>
<dbReference type="AlphaFoldDB" id="A0A9X2R867"/>
<evidence type="ECO:0008006" key="4">
    <source>
        <dbReference type="Google" id="ProtNLM"/>
    </source>
</evidence>
<reference evidence="2" key="1">
    <citation type="submission" date="2022-07" db="EMBL/GenBank/DDBJ databases">
        <title>Gramela sediminis sp. nov., isolated from deep-sea sediment of the Indian Ocean.</title>
        <authorList>
            <person name="Shi H."/>
        </authorList>
    </citation>
    <scope>NUCLEOTIDE SEQUENCE</scope>
    <source>
        <strain evidence="2">GC03-9</strain>
    </source>
</reference>
<feature type="transmembrane region" description="Helical" evidence="1">
    <location>
        <begin position="12"/>
        <end position="36"/>
    </location>
</feature>
<gene>
    <name evidence="2" type="ORF">MKO06_09550</name>
</gene>
<evidence type="ECO:0000256" key="1">
    <source>
        <dbReference type="SAM" id="Phobius"/>
    </source>
</evidence>